<gene>
    <name evidence="7" type="primary">rbn</name>
    <name evidence="7" type="ordered locus">Hfelis_04510</name>
</gene>
<dbReference type="PIRSF" id="PIRSF035875">
    <property type="entry name" value="RNase_BN"/>
    <property type="match status" value="1"/>
</dbReference>
<keyword evidence="8" id="KW-1185">Reference proteome</keyword>
<dbReference type="Pfam" id="PF03631">
    <property type="entry name" value="Virul_fac_BrkB"/>
    <property type="match status" value="1"/>
</dbReference>
<feature type="transmembrane region" description="Helical" evidence="6">
    <location>
        <begin position="105"/>
        <end position="127"/>
    </location>
</feature>
<dbReference type="PANTHER" id="PTHR30213:SF0">
    <property type="entry name" value="UPF0761 MEMBRANE PROTEIN YIHY"/>
    <property type="match status" value="1"/>
</dbReference>
<evidence type="ECO:0000256" key="4">
    <source>
        <dbReference type="ARBA" id="ARBA00022989"/>
    </source>
</evidence>
<proteinExistence type="predicted"/>
<evidence type="ECO:0000256" key="5">
    <source>
        <dbReference type="ARBA" id="ARBA00023136"/>
    </source>
</evidence>
<keyword evidence="4 6" id="KW-1133">Transmembrane helix</keyword>
<dbReference type="AlphaFoldDB" id="E7A9K9"/>
<keyword evidence="5 6" id="KW-0472">Membrane</keyword>
<dbReference type="NCBIfam" id="TIGR00765">
    <property type="entry name" value="yihY_not_rbn"/>
    <property type="match status" value="1"/>
</dbReference>
<dbReference type="GO" id="GO:0005886">
    <property type="term" value="C:plasma membrane"/>
    <property type="evidence" value="ECO:0007669"/>
    <property type="project" value="UniProtKB-SubCell"/>
</dbReference>
<evidence type="ECO:0000256" key="6">
    <source>
        <dbReference type="SAM" id="Phobius"/>
    </source>
</evidence>
<dbReference type="Proteomes" id="UP000007934">
    <property type="component" value="Chromosome"/>
</dbReference>
<feature type="transmembrane region" description="Helical" evidence="6">
    <location>
        <begin position="248"/>
        <end position="272"/>
    </location>
</feature>
<name>E7A9K9_HELFC</name>
<dbReference type="HOGENOM" id="CLU_032288_0_2_7"/>
<dbReference type="EC" id="3.1.-.-" evidence="7"/>
<dbReference type="GO" id="GO:0016787">
    <property type="term" value="F:hydrolase activity"/>
    <property type="evidence" value="ECO:0007669"/>
    <property type="project" value="UniProtKB-KW"/>
</dbReference>
<keyword evidence="2" id="KW-1003">Cell membrane</keyword>
<comment type="subcellular location">
    <subcellularLocation>
        <location evidence="1">Cell membrane</location>
        <topology evidence="1">Multi-pass membrane protein</topology>
    </subcellularLocation>
</comment>
<protein>
    <submittedName>
        <fullName evidence="7">Ribonuclease BN</fullName>
        <ecNumber evidence="7">3.1.-.-</ecNumber>
    </submittedName>
</protein>
<keyword evidence="7" id="KW-0378">Hydrolase</keyword>
<accession>E7A9K9</accession>
<dbReference type="eggNOG" id="COG1295">
    <property type="taxonomic scope" value="Bacteria"/>
</dbReference>
<evidence type="ECO:0000256" key="3">
    <source>
        <dbReference type="ARBA" id="ARBA00022692"/>
    </source>
</evidence>
<evidence type="ECO:0000256" key="2">
    <source>
        <dbReference type="ARBA" id="ARBA00022475"/>
    </source>
</evidence>
<feature type="transmembrane region" description="Helical" evidence="6">
    <location>
        <begin position="41"/>
        <end position="67"/>
    </location>
</feature>
<evidence type="ECO:0000313" key="7">
    <source>
        <dbReference type="EMBL" id="CBY82535.1"/>
    </source>
</evidence>
<feature type="transmembrane region" description="Helical" evidence="6">
    <location>
        <begin position="181"/>
        <end position="201"/>
    </location>
</feature>
<feature type="transmembrane region" description="Helical" evidence="6">
    <location>
        <begin position="147"/>
        <end position="169"/>
    </location>
</feature>
<feature type="transmembrane region" description="Helical" evidence="6">
    <location>
        <begin position="213"/>
        <end position="236"/>
    </location>
</feature>
<keyword evidence="3 6" id="KW-0812">Transmembrane</keyword>
<dbReference type="PANTHER" id="PTHR30213">
    <property type="entry name" value="INNER MEMBRANE PROTEIN YHJD"/>
    <property type="match status" value="1"/>
</dbReference>
<dbReference type="STRING" id="936155.HFELIS_04510"/>
<dbReference type="OrthoDB" id="5372455at2"/>
<dbReference type="EMBL" id="FQ670179">
    <property type="protein sequence ID" value="CBY82535.1"/>
    <property type="molecule type" value="Genomic_DNA"/>
</dbReference>
<sequence>MSKFRLLLARAFGRARALFYYCLHLYKSKFESHFDELARIFYYASSLSFYTILSLSPVLLFIALIFVSPFSKTFEVETFFLPNSPDFMKIGDLFLKSFMRNNRTLGIIEIAFIALAFFLFCENYRYIASQILNAPPRKYIHLGRVKIFLFWGLGTGLVLVIALLMLIVAHIYIHRNIHNPYLLALLRWITLYVYFLLLFFLPTQKVFKHKWHLLVWSGGTSLCWTLMKWGFVYYILYNRTYHELYGSISILWFFMSYIYISWLVLLLGLYGVQLCSHST</sequence>
<dbReference type="KEGG" id="hfe:HFELIS_04510"/>
<dbReference type="InterPro" id="IPR017039">
    <property type="entry name" value="Virul_fac_BrkB"/>
</dbReference>
<evidence type="ECO:0000313" key="8">
    <source>
        <dbReference type="Proteomes" id="UP000007934"/>
    </source>
</evidence>
<organism evidence="7 8">
    <name type="scientific">Helicobacter felis (strain ATCC 49179 / CCUG 28539 / NCTC 12436 / CS1)</name>
    <dbReference type="NCBI Taxonomy" id="936155"/>
    <lineage>
        <taxon>Bacteria</taxon>
        <taxon>Pseudomonadati</taxon>
        <taxon>Campylobacterota</taxon>
        <taxon>Epsilonproteobacteria</taxon>
        <taxon>Campylobacterales</taxon>
        <taxon>Helicobacteraceae</taxon>
        <taxon>Helicobacter</taxon>
    </lineage>
</organism>
<reference evidence="7 8" key="1">
    <citation type="journal article" date="2011" name="Genome Biol. Evol.">
        <title>Comparative whole genome sequence analysis of the carcinogenic bacterial model pathogen Helicobacter felis.</title>
        <authorList>
            <person name="Arnold I.C."/>
            <person name="Zigova Z."/>
            <person name="Holden M."/>
            <person name="Lawley T.D."/>
            <person name="Rad R."/>
            <person name="Dougan G."/>
            <person name="Falkow S."/>
            <person name="Bentley S.D."/>
            <person name="Muller A."/>
        </authorList>
    </citation>
    <scope>NUCLEOTIDE SEQUENCE [LARGE SCALE GENOMIC DNA]</scope>
    <source>
        <strain evidence="8">ATCC 49179 / CCUG 28539 / NCTC 12436 / CS1</strain>
    </source>
</reference>
<evidence type="ECO:0000256" key="1">
    <source>
        <dbReference type="ARBA" id="ARBA00004651"/>
    </source>
</evidence>